<feature type="compositionally biased region" description="Basic and acidic residues" evidence="1">
    <location>
        <begin position="443"/>
        <end position="484"/>
    </location>
</feature>
<sequence>MDEEKVDKKADEQPADVLLVRSKDEQKVRAVKGVDDKGNMQTVNPIRRNQNQFMRVDKHGDLFSNFFSNFLSQLRDPSSFSFFRVPLESAVDIGQEVNKRLVDKDTSVLEQLEKYAVKNENKMSNKNSNNMENTQKAQENATETQYRYDPKKIDWEMMSDIGLSERELIQRNMMDPLLKGYKTSELVPLVLKVGAAEARMDARLSLKTNELGDVVIAIHGIRKEPNLKYPLFGHEFTDEDKKNLLQTGNMGRIVDMVNPKTNEVIPSIVSLDRLTNEVVALPAERIKVPDEIKGVKLDDVQKQTLLEGKPLFLEGMISKKGAEFDATVQFNADKRYVEFLFDRNVPNKKTVSEENLVSQGEPKEASKVFRGKELTDQQHNKFKAGETIYIDGLIDKKGQSYQGYITFNQDTGKTDFAFPGQLKEKAKPAEEFKTQVAVNSDGKNNEKTNKIKEPLKRSQNTPKDKKQKVEQESGVKDNKQTVEKKKGKKI</sequence>
<evidence type="ECO:0000259" key="2">
    <source>
        <dbReference type="Pfam" id="PF13101"/>
    </source>
</evidence>
<dbReference type="Pfam" id="PF13351">
    <property type="entry name" value="DUF4099"/>
    <property type="match status" value="1"/>
</dbReference>
<feature type="compositionally biased region" description="Low complexity" evidence="1">
    <location>
        <begin position="124"/>
        <end position="133"/>
    </location>
</feature>
<protein>
    <recommendedName>
        <fullName evidence="6">DUF3945 domain-containing protein</fullName>
    </recommendedName>
</protein>
<proteinExistence type="predicted"/>
<feature type="region of interest" description="Disordered" evidence="1">
    <location>
        <begin position="121"/>
        <end position="144"/>
    </location>
</feature>
<evidence type="ECO:0000259" key="3">
    <source>
        <dbReference type="Pfam" id="PF13351"/>
    </source>
</evidence>
<reference evidence="5" key="1">
    <citation type="submission" date="2016-10" db="EMBL/GenBank/DDBJ databases">
        <authorList>
            <person name="Varghese N."/>
            <person name="Submissions S."/>
        </authorList>
    </citation>
    <scope>NUCLEOTIDE SEQUENCE [LARGE SCALE GENOMIC DNA]</scope>
    <source>
        <strain evidence="5">DS-12</strain>
    </source>
</reference>
<evidence type="ECO:0000256" key="1">
    <source>
        <dbReference type="SAM" id="MobiDB-lite"/>
    </source>
</evidence>
<evidence type="ECO:0008006" key="6">
    <source>
        <dbReference type="Google" id="ProtNLM"/>
    </source>
</evidence>
<dbReference type="InterPro" id="IPR025343">
    <property type="entry name" value="DUF4099"/>
</dbReference>
<gene>
    <name evidence="4" type="ORF">SAMN05421741_13313</name>
</gene>
<name>A0A1I5FYG1_9FLAO</name>
<dbReference type="InterPro" id="IPR025222">
    <property type="entry name" value="DUF3945"/>
</dbReference>
<evidence type="ECO:0000313" key="4">
    <source>
        <dbReference type="EMBL" id="SFO28804.1"/>
    </source>
</evidence>
<dbReference type="AlphaFoldDB" id="A0A1I5FYG1"/>
<dbReference type="STRING" id="913024.SAMN05421741_13313"/>
<dbReference type="Pfam" id="PF13101">
    <property type="entry name" value="DUF3945"/>
    <property type="match status" value="2"/>
</dbReference>
<feature type="domain" description="DUF4099" evidence="3">
    <location>
        <begin position="148"/>
        <end position="230"/>
    </location>
</feature>
<feature type="region of interest" description="Disordered" evidence="1">
    <location>
        <begin position="434"/>
        <end position="490"/>
    </location>
</feature>
<keyword evidence="5" id="KW-1185">Reference proteome</keyword>
<feature type="domain" description="DUF3945" evidence="2">
    <location>
        <begin position="371"/>
        <end position="419"/>
    </location>
</feature>
<feature type="domain" description="DUF3945" evidence="2">
    <location>
        <begin position="289"/>
        <end position="342"/>
    </location>
</feature>
<organism evidence="4 5">
    <name type="scientific">Paenimyroides ummariense</name>
    <dbReference type="NCBI Taxonomy" id="913024"/>
    <lineage>
        <taxon>Bacteria</taxon>
        <taxon>Pseudomonadati</taxon>
        <taxon>Bacteroidota</taxon>
        <taxon>Flavobacteriia</taxon>
        <taxon>Flavobacteriales</taxon>
        <taxon>Flavobacteriaceae</taxon>
        <taxon>Paenimyroides</taxon>
    </lineage>
</organism>
<evidence type="ECO:0000313" key="5">
    <source>
        <dbReference type="Proteomes" id="UP000199036"/>
    </source>
</evidence>
<dbReference type="EMBL" id="FOVI01000033">
    <property type="protein sequence ID" value="SFO28804.1"/>
    <property type="molecule type" value="Genomic_DNA"/>
</dbReference>
<feature type="compositionally biased region" description="Polar residues" evidence="1">
    <location>
        <begin position="134"/>
        <end position="144"/>
    </location>
</feature>
<dbReference type="OrthoDB" id="1081890at2"/>
<dbReference type="Proteomes" id="UP000199036">
    <property type="component" value="Unassembled WGS sequence"/>
</dbReference>
<accession>A0A1I5FYG1</accession>